<evidence type="ECO:0000313" key="2">
    <source>
        <dbReference type="EMBL" id="KPV71992.1"/>
    </source>
</evidence>
<organism evidence="2 3">
    <name type="scientific">Rhodotorula graminis (strain WP1)</name>
    <dbReference type="NCBI Taxonomy" id="578459"/>
    <lineage>
        <taxon>Eukaryota</taxon>
        <taxon>Fungi</taxon>
        <taxon>Dikarya</taxon>
        <taxon>Basidiomycota</taxon>
        <taxon>Pucciniomycotina</taxon>
        <taxon>Microbotryomycetes</taxon>
        <taxon>Sporidiobolales</taxon>
        <taxon>Sporidiobolaceae</taxon>
        <taxon>Rhodotorula</taxon>
    </lineage>
</organism>
<dbReference type="OMA" id="GTMGGPV"/>
<dbReference type="Proteomes" id="UP000053890">
    <property type="component" value="Unassembled WGS sequence"/>
</dbReference>
<sequence>MAIAHAPPYSHARYHYARLVLSPLEPSSPPVDVPTLVQLLDSVTSAWFGTMGGPVALVQLDVVLVEQAHGRPAEDREVVIRFPAGTTHDLLTALALSPHPSFRLSILRDAPDLARLGGAAGRGKAGYAAWLGAAREAAARSGSGSGRGAREGKETQVG</sequence>
<name>A0A0P9EF38_RHOGW</name>
<proteinExistence type="predicted"/>
<protein>
    <submittedName>
        <fullName evidence="2">Uncharacterized protein</fullName>
    </submittedName>
</protein>
<feature type="compositionally biased region" description="Basic and acidic residues" evidence="1">
    <location>
        <begin position="148"/>
        <end position="158"/>
    </location>
</feature>
<gene>
    <name evidence="2" type="ORF">RHOBADRAFT_47173</name>
</gene>
<evidence type="ECO:0000313" key="3">
    <source>
        <dbReference type="Proteomes" id="UP000053890"/>
    </source>
</evidence>
<dbReference type="AlphaFoldDB" id="A0A0P9EF38"/>
<keyword evidence="3" id="KW-1185">Reference proteome</keyword>
<dbReference type="RefSeq" id="XP_018268041.1">
    <property type="nucleotide sequence ID" value="XM_018414940.1"/>
</dbReference>
<evidence type="ECO:0000256" key="1">
    <source>
        <dbReference type="SAM" id="MobiDB-lite"/>
    </source>
</evidence>
<dbReference type="EMBL" id="KQ474089">
    <property type="protein sequence ID" value="KPV71992.1"/>
    <property type="molecule type" value="Genomic_DNA"/>
</dbReference>
<dbReference type="GeneID" id="28975388"/>
<reference evidence="2 3" key="1">
    <citation type="journal article" date="2015" name="Front. Microbiol.">
        <title>Genome sequence of the plant growth promoting endophytic yeast Rhodotorula graminis WP1.</title>
        <authorList>
            <person name="Firrincieli A."/>
            <person name="Otillar R."/>
            <person name="Salamov A."/>
            <person name="Schmutz J."/>
            <person name="Khan Z."/>
            <person name="Redman R.S."/>
            <person name="Fleck N.D."/>
            <person name="Lindquist E."/>
            <person name="Grigoriev I.V."/>
            <person name="Doty S.L."/>
        </authorList>
    </citation>
    <scope>NUCLEOTIDE SEQUENCE [LARGE SCALE GENOMIC DNA]</scope>
    <source>
        <strain evidence="2 3">WP1</strain>
    </source>
</reference>
<accession>A0A0P9EF38</accession>
<dbReference type="OrthoDB" id="2522990at2759"/>
<feature type="region of interest" description="Disordered" evidence="1">
    <location>
        <begin position="139"/>
        <end position="158"/>
    </location>
</feature>